<organism evidence="3 4">
    <name type="scientific">Verruconis gallopava</name>
    <dbReference type="NCBI Taxonomy" id="253628"/>
    <lineage>
        <taxon>Eukaryota</taxon>
        <taxon>Fungi</taxon>
        <taxon>Dikarya</taxon>
        <taxon>Ascomycota</taxon>
        <taxon>Pezizomycotina</taxon>
        <taxon>Dothideomycetes</taxon>
        <taxon>Pleosporomycetidae</taxon>
        <taxon>Venturiales</taxon>
        <taxon>Sympoventuriaceae</taxon>
        <taxon>Verruconis</taxon>
    </lineage>
</organism>
<gene>
    <name evidence="3" type="ORF">PV09_08455</name>
</gene>
<dbReference type="AlphaFoldDB" id="A0A0D1XCC6"/>
<evidence type="ECO:0000313" key="3">
    <source>
        <dbReference type="EMBL" id="KIV99935.1"/>
    </source>
</evidence>
<dbReference type="VEuPathDB" id="FungiDB:PV09_08455"/>
<dbReference type="FunCoup" id="A0A0D1XCC6">
    <property type="interactions" value="11"/>
</dbReference>
<dbReference type="Proteomes" id="UP000053259">
    <property type="component" value="Unassembled WGS sequence"/>
</dbReference>
<accession>A0A0D1XCC6</accession>
<dbReference type="RefSeq" id="XP_016209805.1">
    <property type="nucleotide sequence ID" value="XM_016362357.1"/>
</dbReference>
<dbReference type="InterPro" id="IPR028095">
    <property type="entry name" value="Mso1_N_dom"/>
</dbReference>
<feature type="domain" description="Mso1 N-terminal" evidence="2">
    <location>
        <begin position="41"/>
        <end position="80"/>
    </location>
</feature>
<dbReference type="Pfam" id="PF14475">
    <property type="entry name" value="Mso1_Sec1_bdg"/>
    <property type="match status" value="1"/>
</dbReference>
<dbReference type="HOGENOM" id="CLU_061436_0_0_1"/>
<protein>
    <recommendedName>
        <fullName evidence="2">Mso1 N-terminal domain-containing protein</fullName>
    </recommendedName>
</protein>
<feature type="compositionally biased region" description="Pro residues" evidence="1">
    <location>
        <begin position="78"/>
        <end position="92"/>
    </location>
</feature>
<feature type="compositionally biased region" description="Polar residues" evidence="1">
    <location>
        <begin position="268"/>
        <end position="280"/>
    </location>
</feature>
<evidence type="ECO:0000256" key="1">
    <source>
        <dbReference type="SAM" id="MobiDB-lite"/>
    </source>
</evidence>
<dbReference type="GeneID" id="27316428"/>
<keyword evidence="4" id="KW-1185">Reference proteome</keyword>
<feature type="compositionally biased region" description="Polar residues" evidence="1">
    <location>
        <begin position="94"/>
        <end position="122"/>
    </location>
</feature>
<dbReference type="OrthoDB" id="2683368at2759"/>
<feature type="compositionally biased region" description="Gly residues" evidence="1">
    <location>
        <begin position="299"/>
        <end position="322"/>
    </location>
</feature>
<feature type="compositionally biased region" description="Low complexity" evidence="1">
    <location>
        <begin position="235"/>
        <end position="259"/>
    </location>
</feature>
<feature type="region of interest" description="Disordered" evidence="1">
    <location>
        <begin position="74"/>
        <end position="343"/>
    </location>
</feature>
<feature type="compositionally biased region" description="Low complexity" evidence="1">
    <location>
        <begin position="166"/>
        <end position="182"/>
    </location>
</feature>
<dbReference type="InParanoid" id="A0A0D1XCC6"/>
<name>A0A0D1XCC6_9PEZI</name>
<feature type="compositionally biased region" description="Polar residues" evidence="1">
    <location>
        <begin position="153"/>
        <end position="165"/>
    </location>
</feature>
<evidence type="ECO:0000259" key="2">
    <source>
        <dbReference type="Pfam" id="PF14475"/>
    </source>
</evidence>
<sequence>MQSRFQSYQSSIQSGLQSDYAKSTSSFFSNILTTTTSKYNSLKRQLISSEADGDTEDDSHIARGLRAYYTEKGRAFPPWLPPDPKAPPPPAPTQFVSSSGVNVQQKGYGTQNQQNPTGSGRWNRSGGGLSDLWGDGNRNSSPPGSDSLRQRPSMVSNNSAGSVPTSSQSGRFGSSRFGSGESLQPEPQSRPLPSQRAGSYQSQGSVGGGRFDTASPPPASGVSAQDRLKARLWGAARTASPPPNAASAGSPGNSGSRNPYENTGGGNNSYAKQASGSNSRYGGGPSQDRPLVSSNSPWSGGGDYGGSGGYEQSGVPSGGGLPSGPRSGRQGVGLPNGPRPQRF</sequence>
<reference evidence="3 4" key="1">
    <citation type="submission" date="2015-01" db="EMBL/GenBank/DDBJ databases">
        <title>The Genome Sequence of Ochroconis gallopava CBS43764.</title>
        <authorList>
            <consortium name="The Broad Institute Genomics Platform"/>
            <person name="Cuomo C."/>
            <person name="de Hoog S."/>
            <person name="Gorbushina A."/>
            <person name="Stielow B."/>
            <person name="Teixiera M."/>
            <person name="Abouelleil A."/>
            <person name="Chapman S.B."/>
            <person name="Priest M."/>
            <person name="Young S.K."/>
            <person name="Wortman J."/>
            <person name="Nusbaum C."/>
            <person name="Birren B."/>
        </authorList>
    </citation>
    <scope>NUCLEOTIDE SEQUENCE [LARGE SCALE GENOMIC DNA]</scope>
    <source>
        <strain evidence="3 4">CBS 43764</strain>
    </source>
</reference>
<proteinExistence type="predicted"/>
<evidence type="ECO:0000313" key="4">
    <source>
        <dbReference type="Proteomes" id="UP000053259"/>
    </source>
</evidence>
<dbReference type="EMBL" id="KN847569">
    <property type="protein sequence ID" value="KIV99935.1"/>
    <property type="molecule type" value="Genomic_DNA"/>
</dbReference>